<proteinExistence type="predicted"/>
<sequence length="98" mass="10733">MAKVTVTKCDQCGAELKNDALRRSLLGDVHHIHVTGQILAENTEKGAVELHAADQPGLDFCNDYCLKTWLRERRNEASEQGGSGLNEATVVQLLEETA</sequence>
<dbReference type="RefSeq" id="WP_015752042.1">
    <property type="nucleotide sequence ID" value="NC_013223.1"/>
</dbReference>
<dbReference type="EMBL" id="CP001734">
    <property type="protein sequence ID" value="ACV68899.1"/>
    <property type="molecule type" value="Genomic_DNA"/>
</dbReference>
<protein>
    <submittedName>
        <fullName evidence="1">Uncharacterized protein</fullName>
    </submittedName>
</protein>
<reference evidence="2" key="1">
    <citation type="submission" date="2009-09" db="EMBL/GenBank/DDBJ databases">
        <title>The complete chromosome of Desulfohalobium retbaense DSM 5692.</title>
        <authorList>
            <consortium name="US DOE Joint Genome Institute (JGI-PGF)"/>
            <person name="Lucas S."/>
            <person name="Copeland A."/>
            <person name="Lapidus A."/>
            <person name="Glavina del Rio T."/>
            <person name="Dalin E."/>
            <person name="Tice H."/>
            <person name="Bruce D."/>
            <person name="Goodwin L."/>
            <person name="Pitluck S."/>
            <person name="Kyrpides N."/>
            <person name="Mavromatis K."/>
            <person name="Ivanova N."/>
            <person name="Mikhailova N."/>
            <person name="Munk A.C."/>
            <person name="Brettin T."/>
            <person name="Detter J.C."/>
            <person name="Han C."/>
            <person name="Tapia R."/>
            <person name="Larimer F."/>
            <person name="Land M."/>
            <person name="Hauser L."/>
            <person name="Markowitz V."/>
            <person name="Cheng J.-F."/>
            <person name="Hugenholtz P."/>
            <person name="Woyke T."/>
            <person name="Wu D."/>
            <person name="Spring S."/>
            <person name="Klenk H.-P."/>
            <person name="Eisen J.A."/>
        </authorList>
    </citation>
    <scope>NUCLEOTIDE SEQUENCE [LARGE SCALE GENOMIC DNA]</scope>
    <source>
        <strain evidence="2">DSM 5692</strain>
    </source>
</reference>
<dbReference type="Proteomes" id="UP000001052">
    <property type="component" value="Chromosome"/>
</dbReference>
<organism evidence="1 2">
    <name type="scientific">Desulfohalobium retbaense (strain ATCC 49708 / DSM 5692 / JCM 16813 / HR100)</name>
    <dbReference type="NCBI Taxonomy" id="485915"/>
    <lineage>
        <taxon>Bacteria</taxon>
        <taxon>Pseudomonadati</taxon>
        <taxon>Thermodesulfobacteriota</taxon>
        <taxon>Desulfovibrionia</taxon>
        <taxon>Desulfovibrionales</taxon>
        <taxon>Desulfohalobiaceae</taxon>
        <taxon>Desulfohalobium</taxon>
    </lineage>
</organism>
<gene>
    <name evidence="1" type="ordered locus">Dret_1615</name>
</gene>
<keyword evidence="2" id="KW-1185">Reference proteome</keyword>
<accession>C8X3A2</accession>
<dbReference type="AlphaFoldDB" id="C8X3A2"/>
<evidence type="ECO:0000313" key="1">
    <source>
        <dbReference type="EMBL" id="ACV68899.1"/>
    </source>
</evidence>
<reference evidence="1 2" key="2">
    <citation type="journal article" date="2010" name="Stand. Genomic Sci.">
        <title>Complete genome sequence of Desulfohalobium retbaense type strain (HR(100)).</title>
        <authorList>
            <person name="Spring S."/>
            <person name="Nolan M."/>
            <person name="Lapidus A."/>
            <person name="Glavina Del Rio T."/>
            <person name="Copeland A."/>
            <person name="Tice H."/>
            <person name="Cheng J.F."/>
            <person name="Lucas S."/>
            <person name="Land M."/>
            <person name="Chen F."/>
            <person name="Bruce D."/>
            <person name="Goodwin L."/>
            <person name="Pitluck S."/>
            <person name="Ivanova N."/>
            <person name="Mavromatis K."/>
            <person name="Mikhailova N."/>
            <person name="Pati A."/>
            <person name="Chen A."/>
            <person name="Palaniappan K."/>
            <person name="Hauser L."/>
            <person name="Chang Y.J."/>
            <person name="Jeffries C.D."/>
            <person name="Munk C."/>
            <person name="Kiss H."/>
            <person name="Chain P."/>
            <person name="Han C."/>
            <person name="Brettin T."/>
            <person name="Detter J.C."/>
            <person name="Schuler E."/>
            <person name="Goker M."/>
            <person name="Rohde M."/>
            <person name="Bristow J."/>
            <person name="Eisen J.A."/>
            <person name="Markowitz V."/>
            <person name="Hugenholtz P."/>
            <person name="Kyrpides N.C."/>
            <person name="Klenk H.P."/>
        </authorList>
    </citation>
    <scope>NUCLEOTIDE SEQUENCE [LARGE SCALE GENOMIC DNA]</scope>
    <source>
        <strain evidence="1 2">DSM 5692</strain>
    </source>
</reference>
<name>C8X3A2_DESRD</name>
<evidence type="ECO:0000313" key="2">
    <source>
        <dbReference type="Proteomes" id="UP000001052"/>
    </source>
</evidence>
<dbReference type="KEGG" id="drt:Dret_1615"/>
<dbReference type="STRING" id="485915.Dret_1615"/>
<dbReference type="HOGENOM" id="CLU_2329215_0_0_7"/>